<dbReference type="EMBL" id="OW152819">
    <property type="protein sequence ID" value="CAH2072931.1"/>
    <property type="molecule type" value="Genomic_DNA"/>
</dbReference>
<name>A0ABN8IZK4_9NEOP</name>
<organism evidence="1 2">
    <name type="scientific">Iphiclides podalirius</name>
    <name type="common">scarce swallowtail</name>
    <dbReference type="NCBI Taxonomy" id="110791"/>
    <lineage>
        <taxon>Eukaryota</taxon>
        <taxon>Metazoa</taxon>
        <taxon>Ecdysozoa</taxon>
        <taxon>Arthropoda</taxon>
        <taxon>Hexapoda</taxon>
        <taxon>Insecta</taxon>
        <taxon>Pterygota</taxon>
        <taxon>Neoptera</taxon>
        <taxon>Endopterygota</taxon>
        <taxon>Lepidoptera</taxon>
        <taxon>Glossata</taxon>
        <taxon>Ditrysia</taxon>
        <taxon>Papilionoidea</taxon>
        <taxon>Papilionidae</taxon>
        <taxon>Papilioninae</taxon>
        <taxon>Iphiclides</taxon>
    </lineage>
</organism>
<keyword evidence="2" id="KW-1185">Reference proteome</keyword>
<sequence length="140" mass="15862">MQKCPKRNVRRSAGFSAVCLFEQFSSTERYATSTSGEAWRADLPPAPDAAPYRPSHALRTLNDIAALDPIARSQASTTHHIYVPKLSKHTIRSMRQRFWSEFGSKEIARSLAAVNYLHFNDPHEVEARCVRAPTQVTQRH</sequence>
<protein>
    <submittedName>
        <fullName evidence="1">Uncharacterized protein</fullName>
    </submittedName>
</protein>
<dbReference type="Proteomes" id="UP000837857">
    <property type="component" value="Chromosome 7"/>
</dbReference>
<evidence type="ECO:0000313" key="2">
    <source>
        <dbReference type="Proteomes" id="UP000837857"/>
    </source>
</evidence>
<evidence type="ECO:0000313" key="1">
    <source>
        <dbReference type="EMBL" id="CAH2072931.1"/>
    </source>
</evidence>
<proteinExistence type="predicted"/>
<gene>
    <name evidence="1" type="ORF">IPOD504_LOCUS15402</name>
</gene>
<reference evidence="1" key="1">
    <citation type="submission" date="2022-03" db="EMBL/GenBank/DDBJ databases">
        <authorList>
            <person name="Martin H S."/>
        </authorList>
    </citation>
    <scope>NUCLEOTIDE SEQUENCE</scope>
</reference>
<accession>A0ABN8IZK4</accession>
<feature type="non-terminal residue" evidence="1">
    <location>
        <position position="1"/>
    </location>
</feature>